<accession>A0A849L4W5</accession>
<keyword evidence="3" id="KW-1185">Reference proteome</keyword>
<evidence type="ECO:0000313" key="3">
    <source>
        <dbReference type="Proteomes" id="UP000572377"/>
    </source>
</evidence>
<feature type="domain" description="Rhodanese" evidence="1">
    <location>
        <begin position="28"/>
        <end position="124"/>
    </location>
</feature>
<dbReference type="PANTHER" id="PTHR44086:SF13">
    <property type="entry name" value="THIOSULFATE SULFURTRANSFERASE PSPE"/>
    <property type="match status" value="1"/>
</dbReference>
<dbReference type="Gene3D" id="3.40.250.10">
    <property type="entry name" value="Rhodanese-like domain"/>
    <property type="match status" value="1"/>
</dbReference>
<dbReference type="InterPro" id="IPR036873">
    <property type="entry name" value="Rhodanese-like_dom_sf"/>
</dbReference>
<organism evidence="2 3">
    <name type="scientific">Halovulum dunhuangense</name>
    <dbReference type="NCBI Taxonomy" id="1505036"/>
    <lineage>
        <taxon>Bacteria</taxon>
        <taxon>Pseudomonadati</taxon>
        <taxon>Pseudomonadota</taxon>
        <taxon>Alphaproteobacteria</taxon>
        <taxon>Rhodobacterales</taxon>
        <taxon>Paracoccaceae</taxon>
        <taxon>Halovulum</taxon>
    </lineage>
</organism>
<evidence type="ECO:0000313" key="2">
    <source>
        <dbReference type="EMBL" id="NNU81405.1"/>
    </source>
</evidence>
<dbReference type="InterPro" id="IPR001763">
    <property type="entry name" value="Rhodanese-like_dom"/>
</dbReference>
<proteinExistence type="predicted"/>
<dbReference type="GO" id="GO:0004792">
    <property type="term" value="F:thiosulfate-cyanide sulfurtransferase activity"/>
    <property type="evidence" value="ECO:0007669"/>
    <property type="project" value="TreeGrafter"/>
</dbReference>
<dbReference type="RefSeq" id="WP_171326248.1">
    <property type="nucleotide sequence ID" value="NZ_JABFBC010000002.1"/>
</dbReference>
<sequence>MKTAGKYLEEAHAIVERITPEQGIERHGAGNALFVDVRDSAAIEKSGTIAGALRIPRGFLEFAACDTSQYYNPAMKRDAEIVLVCGAGGQAALAGKTLKEMGYAKVYNVGGIGDWEKAGGPMEK</sequence>
<protein>
    <submittedName>
        <fullName evidence="2">Rhodanese-like domain-containing protein</fullName>
    </submittedName>
</protein>
<name>A0A849L4W5_9RHOB</name>
<dbReference type="SMART" id="SM00450">
    <property type="entry name" value="RHOD"/>
    <property type="match status" value="1"/>
</dbReference>
<dbReference type="Proteomes" id="UP000572377">
    <property type="component" value="Unassembled WGS sequence"/>
</dbReference>
<dbReference type="SUPFAM" id="SSF52821">
    <property type="entry name" value="Rhodanese/Cell cycle control phosphatase"/>
    <property type="match status" value="1"/>
</dbReference>
<comment type="caution">
    <text evidence="2">The sequence shown here is derived from an EMBL/GenBank/DDBJ whole genome shotgun (WGS) entry which is preliminary data.</text>
</comment>
<dbReference type="AlphaFoldDB" id="A0A849L4W5"/>
<dbReference type="PANTHER" id="PTHR44086">
    <property type="entry name" value="THIOSULFATE SULFURTRANSFERASE RDL2, MITOCHONDRIAL-RELATED"/>
    <property type="match status" value="1"/>
</dbReference>
<dbReference type="EMBL" id="JABFBC010000002">
    <property type="protein sequence ID" value="NNU81405.1"/>
    <property type="molecule type" value="Genomic_DNA"/>
</dbReference>
<evidence type="ECO:0000259" key="1">
    <source>
        <dbReference type="PROSITE" id="PS50206"/>
    </source>
</evidence>
<dbReference type="Pfam" id="PF00581">
    <property type="entry name" value="Rhodanese"/>
    <property type="match status" value="1"/>
</dbReference>
<reference evidence="2 3" key="1">
    <citation type="submission" date="2020-05" db="EMBL/GenBank/DDBJ databases">
        <title>Gimesia benthica sp. nov., a novel planctomycete isolated from a deep-sea water sample of the Northwest Indian Ocean.</title>
        <authorList>
            <person name="Wang J."/>
            <person name="Ruan C."/>
            <person name="Song L."/>
            <person name="Zhu Y."/>
            <person name="Li A."/>
            <person name="Zheng X."/>
            <person name="Wang L."/>
            <person name="Lu Z."/>
            <person name="Huang Y."/>
            <person name="Du W."/>
            <person name="Zhou Y."/>
            <person name="Huang L."/>
            <person name="Dai X."/>
        </authorList>
    </citation>
    <scope>NUCLEOTIDE SEQUENCE [LARGE SCALE GENOMIC DNA]</scope>
    <source>
        <strain evidence="2 3">YYQ-30</strain>
    </source>
</reference>
<gene>
    <name evidence="2" type="ORF">HMH01_13260</name>
</gene>
<dbReference type="PROSITE" id="PS50206">
    <property type="entry name" value="RHODANESE_3"/>
    <property type="match status" value="1"/>
</dbReference>